<keyword evidence="2" id="KW-0472">Membrane</keyword>
<evidence type="ECO:0000313" key="4">
    <source>
        <dbReference type="Proteomes" id="UP000199501"/>
    </source>
</evidence>
<accession>A0A1G6JXZ4</accession>
<keyword evidence="4" id="KW-1185">Reference proteome</keyword>
<feature type="transmembrane region" description="Helical" evidence="2">
    <location>
        <begin position="121"/>
        <end position="144"/>
    </location>
</feature>
<dbReference type="AlphaFoldDB" id="A0A1G6JXZ4"/>
<keyword evidence="2" id="KW-0812">Transmembrane</keyword>
<dbReference type="EMBL" id="FMZZ01000001">
    <property type="protein sequence ID" value="SDC22886.1"/>
    <property type="molecule type" value="Genomic_DNA"/>
</dbReference>
<keyword evidence="2" id="KW-1133">Transmembrane helix</keyword>
<dbReference type="Proteomes" id="UP000199501">
    <property type="component" value="Unassembled WGS sequence"/>
</dbReference>
<feature type="region of interest" description="Disordered" evidence="1">
    <location>
        <begin position="248"/>
        <end position="277"/>
    </location>
</feature>
<feature type="transmembrane region" description="Helical" evidence="2">
    <location>
        <begin position="46"/>
        <end position="70"/>
    </location>
</feature>
<feature type="transmembrane region" description="Helical" evidence="2">
    <location>
        <begin position="90"/>
        <end position="109"/>
    </location>
</feature>
<sequence length="277" mass="28765">MAAGWPLGVVGRGWWGVAWLGWVGVGPPVCGVLGREDGPEPLPVGVLEVAIFPGAGLAWPAAVGVLGVFWTVGVGLGRLAVADWPPAPVVAPPPVTVGVLLPVWLSTPFMRDAAESSVPRVAWAVALVLAPASSAAVAALSAPVRAVAMALSAWRMATWPKTPALSALALMFSLASTPDRSWSPRWAIRPPRDSTASACIPTPPPPGPAPPVVDGVRPLLGDWSPPLCEDGEPPRSLCLTITPSQATKPRRAWGHGCANRGRRRSWGIGSADPIPRR</sequence>
<evidence type="ECO:0000256" key="2">
    <source>
        <dbReference type="SAM" id="Phobius"/>
    </source>
</evidence>
<feature type="transmembrane region" description="Helical" evidence="2">
    <location>
        <begin position="14"/>
        <end position="34"/>
    </location>
</feature>
<reference evidence="4" key="1">
    <citation type="submission" date="2016-10" db="EMBL/GenBank/DDBJ databases">
        <authorList>
            <person name="Varghese N."/>
            <person name="Submissions S."/>
        </authorList>
    </citation>
    <scope>NUCLEOTIDE SEQUENCE [LARGE SCALE GENOMIC DNA]</scope>
    <source>
        <strain evidence="4">IBRC-M 10403</strain>
    </source>
</reference>
<protein>
    <submittedName>
        <fullName evidence="3">Uncharacterized protein</fullName>
    </submittedName>
</protein>
<evidence type="ECO:0000313" key="3">
    <source>
        <dbReference type="EMBL" id="SDC22886.1"/>
    </source>
</evidence>
<organism evidence="3 4">
    <name type="scientific">Actinokineospora iranica</name>
    <dbReference type="NCBI Taxonomy" id="1271860"/>
    <lineage>
        <taxon>Bacteria</taxon>
        <taxon>Bacillati</taxon>
        <taxon>Actinomycetota</taxon>
        <taxon>Actinomycetes</taxon>
        <taxon>Pseudonocardiales</taxon>
        <taxon>Pseudonocardiaceae</taxon>
        <taxon>Actinokineospora</taxon>
    </lineage>
</organism>
<proteinExistence type="predicted"/>
<evidence type="ECO:0000256" key="1">
    <source>
        <dbReference type="SAM" id="MobiDB-lite"/>
    </source>
</evidence>
<name>A0A1G6JXZ4_9PSEU</name>
<gene>
    <name evidence="3" type="ORF">SAMN05216174_101587</name>
</gene>